<dbReference type="EMBL" id="CP013979">
    <property type="protein sequence ID" value="ANJ28367.1"/>
    <property type="molecule type" value="Genomic_DNA"/>
</dbReference>
<evidence type="ECO:0000313" key="2">
    <source>
        <dbReference type="Proteomes" id="UP000078437"/>
    </source>
</evidence>
<dbReference type="KEGG" id="agy:ATC03_18355"/>
<accession>A0A191WJH4</accession>
<reference evidence="1 2" key="1">
    <citation type="journal article" date="2016" name="Int. J. Syst. Evol. Microbiol.">
        <title>Agromyces aureus sp. nov., isolated from the rhizosphere of Salix caprea L. grown in a heavy-metal-contaminated soil.</title>
        <authorList>
            <person name="Corretto E."/>
            <person name="Antonielli L."/>
            <person name="Sessitsch A."/>
            <person name="Compant S."/>
            <person name="Gorfer M."/>
            <person name="Kuffner M."/>
            <person name="Brader G."/>
        </authorList>
    </citation>
    <scope>NUCLEOTIDE SEQUENCE [LARGE SCALE GENOMIC DNA]</scope>
    <source>
        <strain evidence="1 2">AR33</strain>
    </source>
</reference>
<sequence length="157" mass="17442">MAYFSETRHDLLDGVAREFLHLTPRGRRLVAIEGLDAVRAARFADDLAATFEAQGQTVARRSLGDVDEAKLRAETIEPFRAGTLDGASDPDTVLVVDGRRLLNEKVRGIWHFTVWVLAGEELPHAGVNVIVDATLDSHPRRFFYDYCALPPSVGELR</sequence>
<reference evidence="2" key="2">
    <citation type="submission" date="2016-01" db="EMBL/GenBank/DDBJ databases">
        <title>Complete genome sequence of Agromyces aureus AR33T and comparison with related organisms.</title>
        <authorList>
            <person name="Corretto E."/>
            <person name="Antonielli L."/>
            <person name="Sessitsch A."/>
            <person name="Brader G."/>
        </authorList>
    </citation>
    <scope>NUCLEOTIDE SEQUENCE [LARGE SCALE GENOMIC DNA]</scope>
    <source>
        <strain evidence="2">AR33</strain>
    </source>
</reference>
<dbReference type="STRING" id="453304.ATC03_18355"/>
<dbReference type="OrthoDB" id="572586at2"/>
<dbReference type="RefSeq" id="WP_067880350.1">
    <property type="nucleotide sequence ID" value="NZ_CP013979.1"/>
</dbReference>
<dbReference type="AlphaFoldDB" id="A0A191WJH4"/>
<gene>
    <name evidence="1" type="ORF">ATC03_18355</name>
</gene>
<protein>
    <submittedName>
        <fullName evidence="1">Uncharacterized protein</fullName>
    </submittedName>
</protein>
<evidence type="ECO:0000313" key="1">
    <source>
        <dbReference type="EMBL" id="ANJ28367.1"/>
    </source>
</evidence>
<proteinExistence type="predicted"/>
<keyword evidence="2" id="KW-1185">Reference proteome</keyword>
<name>A0A191WJH4_9MICO</name>
<organism evidence="1 2">
    <name type="scientific">Agromyces aureus</name>
    <dbReference type="NCBI Taxonomy" id="453304"/>
    <lineage>
        <taxon>Bacteria</taxon>
        <taxon>Bacillati</taxon>
        <taxon>Actinomycetota</taxon>
        <taxon>Actinomycetes</taxon>
        <taxon>Micrococcales</taxon>
        <taxon>Microbacteriaceae</taxon>
        <taxon>Agromyces</taxon>
    </lineage>
</organism>
<dbReference type="Proteomes" id="UP000078437">
    <property type="component" value="Chromosome"/>
</dbReference>